<dbReference type="InterPro" id="IPR012301">
    <property type="entry name" value="Malic_N_dom"/>
</dbReference>
<dbReference type="Proteomes" id="UP000191980">
    <property type="component" value="Unassembled WGS sequence"/>
</dbReference>
<sequence>MTEEFNTAKTQLDILAPTSLSGNAILENPLLNKGTAFSEEERIELGLLGLLPPHIESLDDQALRAYEAFSMFETELEKHIYLRALQDNNEILFYRMVHDHLTEMMPIIYTPVVGEACQKFSEIYRRSRGLFISYPERQYIETILDNAIGKNIRVIVVTDGERILGLGDQGAGGMGIPIGKLSLYSVCGGIDPATTLPITLDVGTNNEERIKDPLYIGWRHSRINGEQYYEFLDLFVQAVIRKWPQVVLQFEDFALIHATPLLEKYRDQLCTFNDDIQGTAAVTVGTLLAAVKAANVSLCEQNVVFLGAGSAGCGIAEQIIAAMVMLGLTEADARRHIFMVDRHGLVHDGMEAKFPFQQRLAQSYTRVANWSADSSQSISLLEVIKQARPAILIGVSGQPGLFTEEIIREMTRGTATPIIFPLSNPTARIEAEPADVIKWSDGKALIATGSPFSPVNYKGQNYPIAQCNNSYIFPGIGLGILASEASRVTDGMLMAAAIALSESAENDTGSSESGLLPPLEDIRKVSKNIALAVGLQAQSDGVASKTSIEILQDKINETFWEPNYHPIKHQL</sequence>
<dbReference type="EC" id="1.1.1.38" evidence="3"/>
<dbReference type="STRING" id="1420851.AU255_16120"/>
<keyword evidence="5" id="KW-0560">Oxidoreductase</keyword>
<feature type="binding site" evidence="11">
    <location>
        <position position="252"/>
    </location>
    <ligand>
        <name>a divalent metal cation</name>
        <dbReference type="ChEBI" id="CHEBI:60240"/>
    </ligand>
</feature>
<dbReference type="SMART" id="SM00919">
    <property type="entry name" value="Malic_M"/>
    <property type="match status" value="1"/>
</dbReference>
<keyword evidence="4 11" id="KW-0479">Metal-binding</keyword>
<evidence type="ECO:0000256" key="8">
    <source>
        <dbReference type="ARBA" id="ARBA00052591"/>
    </source>
</evidence>
<comment type="catalytic activity">
    <reaction evidence="7">
        <text>oxaloacetate + H(+) = pyruvate + CO2</text>
        <dbReference type="Rhea" id="RHEA:15641"/>
        <dbReference type="ChEBI" id="CHEBI:15361"/>
        <dbReference type="ChEBI" id="CHEBI:15378"/>
        <dbReference type="ChEBI" id="CHEBI:16452"/>
        <dbReference type="ChEBI" id="CHEBI:16526"/>
        <dbReference type="EC" id="1.1.1.38"/>
    </reaction>
</comment>
<evidence type="ECO:0000256" key="3">
    <source>
        <dbReference type="ARBA" id="ARBA00013003"/>
    </source>
</evidence>
<dbReference type="NCBIfam" id="NF010052">
    <property type="entry name" value="PRK13529.1"/>
    <property type="match status" value="1"/>
</dbReference>
<dbReference type="PIRSF" id="PIRSF000106">
    <property type="entry name" value="ME"/>
    <property type="match status" value="1"/>
</dbReference>
<accession>A0A1V8M2H6</accession>
<feature type="binding site" evidence="10">
    <location>
        <position position="162"/>
    </location>
    <ligand>
        <name>(S)-malate</name>
        <dbReference type="ChEBI" id="CHEBI:15589"/>
    </ligand>
</feature>
<dbReference type="InterPro" id="IPR001891">
    <property type="entry name" value="Malic_OxRdtase"/>
</dbReference>
<evidence type="ECO:0000256" key="1">
    <source>
        <dbReference type="ARBA" id="ARBA00001936"/>
    </source>
</evidence>
<protein>
    <recommendedName>
        <fullName evidence="3">malate dehydrogenase (oxaloacetate-decarboxylating)</fullName>
        <ecNumber evidence="3">1.1.1.38</ecNumber>
    </recommendedName>
</protein>
<dbReference type="InterPro" id="IPR012302">
    <property type="entry name" value="Malic_NAD-bd"/>
</dbReference>
<comment type="cofactor">
    <cofactor evidence="11">
        <name>Mg(2+)</name>
        <dbReference type="ChEBI" id="CHEBI:18420"/>
    </cofactor>
    <cofactor evidence="11">
        <name>Mn(2+)</name>
        <dbReference type="ChEBI" id="CHEBI:29035"/>
    </cofactor>
    <text evidence="11">Divalent metal cations. Prefers magnesium or manganese.</text>
</comment>
<feature type="binding site" evidence="10">
    <location>
        <position position="468"/>
    </location>
    <ligand>
        <name>(S)-malate</name>
        <dbReference type="ChEBI" id="CHEBI:15589"/>
    </ligand>
</feature>
<evidence type="ECO:0000259" key="14">
    <source>
        <dbReference type="SMART" id="SM01274"/>
    </source>
</evidence>
<dbReference type="InterPro" id="IPR015884">
    <property type="entry name" value="Malic_enzyme_CS"/>
</dbReference>
<feature type="binding site" evidence="11">
    <location>
        <position position="251"/>
    </location>
    <ligand>
        <name>a divalent metal cation</name>
        <dbReference type="ChEBI" id="CHEBI:60240"/>
    </ligand>
</feature>
<gene>
    <name evidence="15" type="ORF">AU255_16120</name>
</gene>
<name>A0A1V8M2H6_9GAMM</name>
<dbReference type="SUPFAM" id="SSF53223">
    <property type="entry name" value="Aminoacid dehydrogenase-like, N-terminal domain"/>
    <property type="match status" value="1"/>
</dbReference>
<evidence type="ECO:0000313" key="15">
    <source>
        <dbReference type="EMBL" id="OQK15732.1"/>
    </source>
</evidence>
<dbReference type="FunFam" id="3.40.50.720:FF:000055">
    <property type="entry name" value="NAD-dependent malic enzyme"/>
    <property type="match status" value="1"/>
</dbReference>
<dbReference type="Gene3D" id="3.40.50.720">
    <property type="entry name" value="NAD(P)-binding Rossmann-like Domain"/>
    <property type="match status" value="1"/>
</dbReference>
<dbReference type="SMART" id="SM01274">
    <property type="entry name" value="malic"/>
    <property type="match status" value="1"/>
</dbReference>
<feature type="domain" description="Malic enzyme N-terminal" evidence="14">
    <location>
        <begin position="86"/>
        <end position="266"/>
    </location>
</feature>
<dbReference type="CDD" id="cd05312">
    <property type="entry name" value="NAD_bind_1_malic_enz"/>
    <property type="match status" value="1"/>
</dbReference>
<evidence type="ECO:0000259" key="13">
    <source>
        <dbReference type="SMART" id="SM00919"/>
    </source>
</evidence>
<keyword evidence="16" id="KW-1185">Reference proteome</keyword>
<evidence type="ECO:0000256" key="9">
    <source>
        <dbReference type="PIRSR" id="PIRSR000106-1"/>
    </source>
</evidence>
<feature type="active site" description="Proton acceptor" evidence="9">
    <location>
        <position position="180"/>
    </location>
</feature>
<feature type="binding site" evidence="11">
    <location>
        <position position="275"/>
    </location>
    <ligand>
        <name>a divalent metal cation</name>
        <dbReference type="ChEBI" id="CHEBI:60240"/>
    </ligand>
</feature>
<organism evidence="15 16">
    <name type="scientific">Methyloprofundus sedimenti</name>
    <dbReference type="NCBI Taxonomy" id="1420851"/>
    <lineage>
        <taxon>Bacteria</taxon>
        <taxon>Pseudomonadati</taxon>
        <taxon>Pseudomonadota</taxon>
        <taxon>Gammaproteobacteria</taxon>
        <taxon>Methylococcales</taxon>
        <taxon>Methylococcaceae</taxon>
        <taxon>Methyloprofundus</taxon>
    </lineage>
</organism>
<dbReference type="GO" id="GO:0006108">
    <property type="term" value="P:malate metabolic process"/>
    <property type="evidence" value="ECO:0007669"/>
    <property type="project" value="TreeGrafter"/>
</dbReference>
<evidence type="ECO:0000256" key="10">
    <source>
        <dbReference type="PIRSR" id="PIRSR000106-2"/>
    </source>
</evidence>
<evidence type="ECO:0000256" key="4">
    <source>
        <dbReference type="ARBA" id="ARBA00022723"/>
    </source>
</evidence>
<dbReference type="Pfam" id="PF03949">
    <property type="entry name" value="Malic_M"/>
    <property type="match status" value="1"/>
</dbReference>
<dbReference type="AlphaFoldDB" id="A0A1V8M2H6"/>
<evidence type="ECO:0000256" key="5">
    <source>
        <dbReference type="ARBA" id="ARBA00023002"/>
    </source>
</evidence>
<dbReference type="SUPFAM" id="SSF51735">
    <property type="entry name" value="NAD(P)-binding Rossmann-fold domains"/>
    <property type="match status" value="1"/>
</dbReference>
<dbReference type="PANTHER" id="PTHR23406:SF34">
    <property type="entry name" value="NAD-DEPENDENT MALIC ENZYME, MITOCHONDRIAL"/>
    <property type="match status" value="1"/>
</dbReference>
<dbReference type="PANTHER" id="PTHR23406">
    <property type="entry name" value="MALIC ENZYME-RELATED"/>
    <property type="match status" value="1"/>
</dbReference>
<comment type="caution">
    <text evidence="15">The sequence shown here is derived from an EMBL/GenBank/DDBJ whole genome shotgun (WGS) entry which is preliminary data.</text>
</comment>
<comment type="catalytic activity">
    <reaction evidence="8">
        <text>(S)-malate + NAD(+) = pyruvate + CO2 + NADH</text>
        <dbReference type="Rhea" id="RHEA:12653"/>
        <dbReference type="ChEBI" id="CHEBI:15361"/>
        <dbReference type="ChEBI" id="CHEBI:15589"/>
        <dbReference type="ChEBI" id="CHEBI:16526"/>
        <dbReference type="ChEBI" id="CHEBI:57540"/>
        <dbReference type="ChEBI" id="CHEBI:57945"/>
        <dbReference type="EC" id="1.1.1.38"/>
    </reaction>
</comment>
<dbReference type="PRINTS" id="PR00072">
    <property type="entry name" value="MALOXRDTASE"/>
</dbReference>
<dbReference type="InterPro" id="IPR037062">
    <property type="entry name" value="Malic_N_dom_sf"/>
</dbReference>
<dbReference type="Pfam" id="PF00390">
    <property type="entry name" value="malic"/>
    <property type="match status" value="1"/>
</dbReference>
<dbReference type="InterPro" id="IPR046346">
    <property type="entry name" value="Aminoacid_DH-like_N_sf"/>
</dbReference>
<evidence type="ECO:0000256" key="11">
    <source>
        <dbReference type="PIRSR" id="PIRSR000106-3"/>
    </source>
</evidence>
<dbReference type="GO" id="GO:0005829">
    <property type="term" value="C:cytosol"/>
    <property type="evidence" value="ECO:0007669"/>
    <property type="project" value="TreeGrafter"/>
</dbReference>
<feature type="domain" description="Malic enzyme NAD-binding" evidence="13">
    <location>
        <begin position="276"/>
        <end position="538"/>
    </location>
</feature>
<comment type="similarity">
    <text evidence="2 12">Belongs to the malic enzymes family.</text>
</comment>
<dbReference type="Gene3D" id="3.40.50.10380">
    <property type="entry name" value="Malic enzyme, N-terminal domain"/>
    <property type="match status" value="1"/>
</dbReference>
<dbReference type="InterPro" id="IPR036291">
    <property type="entry name" value="NAD(P)-bd_dom_sf"/>
</dbReference>
<dbReference type="GO" id="GO:0046872">
    <property type="term" value="F:metal ion binding"/>
    <property type="evidence" value="ECO:0007669"/>
    <property type="project" value="UniProtKB-KW"/>
</dbReference>
<evidence type="ECO:0000256" key="7">
    <source>
        <dbReference type="ARBA" id="ARBA00050168"/>
    </source>
</evidence>
<dbReference type="GO" id="GO:0016616">
    <property type="term" value="F:oxidoreductase activity, acting on the CH-OH group of donors, NAD or NADP as acceptor"/>
    <property type="evidence" value="ECO:0007669"/>
    <property type="project" value="InterPro"/>
</dbReference>
<comment type="cofactor">
    <cofactor evidence="1">
        <name>Mn(2+)</name>
        <dbReference type="ChEBI" id="CHEBI:29035"/>
    </cofactor>
</comment>
<proteinExistence type="inferred from homology"/>
<dbReference type="PROSITE" id="PS00331">
    <property type="entry name" value="MALIC_ENZYMES"/>
    <property type="match status" value="1"/>
</dbReference>
<evidence type="ECO:0000256" key="12">
    <source>
        <dbReference type="RuleBase" id="RU003427"/>
    </source>
</evidence>
<dbReference type="RefSeq" id="WP_080523966.1">
    <property type="nucleotide sequence ID" value="NZ_LPUF01000003.1"/>
</dbReference>
<feature type="active site" description="Proton donor" evidence="9">
    <location>
        <position position="109"/>
    </location>
</feature>
<reference evidence="15 16" key="1">
    <citation type="submission" date="2015-12" db="EMBL/GenBank/DDBJ databases">
        <authorList>
            <person name="Shamseldin A."/>
            <person name="Moawad H."/>
            <person name="Abd El-Rahim W.M."/>
            <person name="Sadowsky M.J."/>
        </authorList>
    </citation>
    <scope>NUCLEOTIDE SEQUENCE [LARGE SCALE GENOMIC DNA]</scope>
    <source>
        <strain evidence="15 16">WF1</strain>
    </source>
</reference>
<dbReference type="FunFam" id="3.40.50.10380:FF:000001">
    <property type="entry name" value="NAD-dependent malic enzyme"/>
    <property type="match status" value="1"/>
</dbReference>
<dbReference type="EMBL" id="LPUF01000003">
    <property type="protein sequence ID" value="OQK15732.1"/>
    <property type="molecule type" value="Genomic_DNA"/>
</dbReference>
<evidence type="ECO:0000313" key="16">
    <source>
        <dbReference type="Proteomes" id="UP000191980"/>
    </source>
</evidence>
<dbReference type="GO" id="GO:0051287">
    <property type="term" value="F:NAD binding"/>
    <property type="evidence" value="ECO:0007669"/>
    <property type="project" value="InterPro"/>
</dbReference>
<dbReference type="GO" id="GO:0004470">
    <property type="term" value="F:malic enzyme activity"/>
    <property type="evidence" value="ECO:0007669"/>
    <property type="project" value="InterPro"/>
</dbReference>
<evidence type="ECO:0000256" key="2">
    <source>
        <dbReference type="ARBA" id="ARBA00008785"/>
    </source>
</evidence>
<keyword evidence="6" id="KW-0520">NAD</keyword>
<evidence type="ECO:0000256" key="6">
    <source>
        <dbReference type="ARBA" id="ARBA00023027"/>
    </source>
</evidence>
<dbReference type="OrthoDB" id="3314528at2"/>
<feature type="binding site" evidence="10">
    <location>
        <position position="424"/>
    </location>
    <ligand>
        <name>(S)-malate</name>
        <dbReference type="ChEBI" id="CHEBI:15589"/>
    </ligand>
</feature>